<feature type="non-terminal residue" evidence="1">
    <location>
        <position position="1"/>
    </location>
</feature>
<evidence type="ECO:0000313" key="1">
    <source>
        <dbReference type="EMBL" id="MCI91984.1"/>
    </source>
</evidence>
<reference evidence="1 2" key="1">
    <citation type="journal article" date="2018" name="Front. Plant Sci.">
        <title>Red Clover (Trifolium pratense) and Zigzag Clover (T. medium) - A Picture of Genomic Similarities and Differences.</title>
        <authorList>
            <person name="Dluhosova J."/>
            <person name="Istvanek J."/>
            <person name="Nedelnik J."/>
            <person name="Repkova J."/>
        </authorList>
    </citation>
    <scope>NUCLEOTIDE SEQUENCE [LARGE SCALE GENOMIC DNA]</scope>
    <source>
        <strain evidence="2">cv. 10/8</strain>
        <tissue evidence="1">Leaf</tissue>
    </source>
</reference>
<sequence>TDMTPNGEVSD</sequence>
<evidence type="ECO:0000313" key="2">
    <source>
        <dbReference type="Proteomes" id="UP000265520"/>
    </source>
</evidence>
<organism evidence="1 2">
    <name type="scientific">Trifolium medium</name>
    <dbReference type="NCBI Taxonomy" id="97028"/>
    <lineage>
        <taxon>Eukaryota</taxon>
        <taxon>Viridiplantae</taxon>
        <taxon>Streptophyta</taxon>
        <taxon>Embryophyta</taxon>
        <taxon>Tracheophyta</taxon>
        <taxon>Spermatophyta</taxon>
        <taxon>Magnoliopsida</taxon>
        <taxon>eudicotyledons</taxon>
        <taxon>Gunneridae</taxon>
        <taxon>Pentapetalae</taxon>
        <taxon>rosids</taxon>
        <taxon>fabids</taxon>
        <taxon>Fabales</taxon>
        <taxon>Fabaceae</taxon>
        <taxon>Papilionoideae</taxon>
        <taxon>50 kb inversion clade</taxon>
        <taxon>NPAAA clade</taxon>
        <taxon>Hologalegina</taxon>
        <taxon>IRL clade</taxon>
        <taxon>Trifolieae</taxon>
        <taxon>Trifolium</taxon>
    </lineage>
</organism>
<proteinExistence type="predicted"/>
<dbReference type="Proteomes" id="UP000265520">
    <property type="component" value="Unassembled WGS sequence"/>
</dbReference>
<comment type="caution">
    <text evidence="1">The sequence shown here is derived from an EMBL/GenBank/DDBJ whole genome shotgun (WGS) entry which is preliminary data.</text>
</comment>
<dbReference type="EMBL" id="LXQA011287659">
    <property type="protein sequence ID" value="MCI91984.1"/>
    <property type="molecule type" value="Genomic_DNA"/>
</dbReference>
<accession>A0A392VUA9</accession>
<name>A0A392VUA9_9FABA</name>
<protein>
    <submittedName>
        <fullName evidence="1">Uncharacterized protein</fullName>
    </submittedName>
</protein>
<keyword evidence="2" id="KW-1185">Reference proteome</keyword>